<evidence type="ECO:0000256" key="6">
    <source>
        <dbReference type="ARBA" id="ARBA00012947"/>
    </source>
</evidence>
<comment type="cofactor">
    <cofactor evidence="2">
        <name>a divalent metal cation</name>
        <dbReference type="ChEBI" id="CHEBI:60240"/>
    </cofactor>
</comment>
<dbReference type="Pfam" id="PF03737">
    <property type="entry name" value="RraA-like"/>
    <property type="match status" value="1"/>
</dbReference>
<evidence type="ECO:0000313" key="14">
    <source>
        <dbReference type="Proteomes" id="UP001432062"/>
    </source>
</evidence>
<gene>
    <name evidence="13" type="ORF">OG563_33190</name>
</gene>
<dbReference type="EC" id="4.1.3.17" evidence="5"/>
<evidence type="ECO:0000256" key="12">
    <source>
        <dbReference type="ARBA" id="ARBA00047973"/>
    </source>
</evidence>
<evidence type="ECO:0000313" key="13">
    <source>
        <dbReference type="EMBL" id="WUV44020.1"/>
    </source>
</evidence>
<accession>A0ABZ1YP17</accession>
<dbReference type="EC" id="4.1.1.112" evidence="6"/>
<name>A0ABZ1YP17_9NOCA</name>
<dbReference type="RefSeq" id="WP_329406700.1">
    <property type="nucleotide sequence ID" value="NZ_CP109441.1"/>
</dbReference>
<dbReference type="PANTHER" id="PTHR33254">
    <property type="entry name" value="4-HYDROXY-4-METHYL-2-OXOGLUTARATE ALDOLASE 3-RELATED"/>
    <property type="match status" value="1"/>
</dbReference>
<evidence type="ECO:0000256" key="8">
    <source>
        <dbReference type="ARBA" id="ARBA00025046"/>
    </source>
</evidence>
<evidence type="ECO:0000256" key="4">
    <source>
        <dbReference type="ARBA" id="ARBA00011233"/>
    </source>
</evidence>
<dbReference type="PANTHER" id="PTHR33254:SF4">
    <property type="entry name" value="4-HYDROXY-4-METHYL-2-OXOGLUTARATE ALDOLASE 3-RELATED"/>
    <property type="match status" value="1"/>
</dbReference>
<evidence type="ECO:0000256" key="7">
    <source>
        <dbReference type="ARBA" id="ARBA00016549"/>
    </source>
</evidence>
<dbReference type="SUPFAM" id="SSF89562">
    <property type="entry name" value="RraA-like"/>
    <property type="match status" value="1"/>
</dbReference>
<evidence type="ECO:0000256" key="2">
    <source>
        <dbReference type="ARBA" id="ARBA00001968"/>
    </source>
</evidence>
<reference evidence="13" key="1">
    <citation type="submission" date="2022-10" db="EMBL/GenBank/DDBJ databases">
        <title>The complete genomes of actinobacterial strains from the NBC collection.</title>
        <authorList>
            <person name="Joergensen T.S."/>
            <person name="Alvarez Arevalo M."/>
            <person name="Sterndorff E.B."/>
            <person name="Faurdal D."/>
            <person name="Vuksanovic O."/>
            <person name="Mourched A.-S."/>
            <person name="Charusanti P."/>
            <person name="Shaw S."/>
            <person name="Blin K."/>
            <person name="Weber T."/>
        </authorList>
    </citation>
    <scope>NUCLEOTIDE SEQUENCE</scope>
    <source>
        <strain evidence="13">NBC_01482</strain>
    </source>
</reference>
<evidence type="ECO:0000256" key="10">
    <source>
        <dbReference type="ARBA" id="ARBA00030169"/>
    </source>
</evidence>
<dbReference type="InterPro" id="IPR005493">
    <property type="entry name" value="RraA/RraA-like"/>
</dbReference>
<evidence type="ECO:0000256" key="9">
    <source>
        <dbReference type="ARBA" id="ARBA00029596"/>
    </source>
</evidence>
<sequence>MGTAEQTLKTRLAALSTSAVSDALDRLGIAGQALGIVPLDRSFRLVGHAWTVRYGPVGQDRGTVGDYIDDLGPDDVVVLDNQGRLDATVWGDLLTATAHSRGVAGTVIDGVCRDVDRSLTLGYPLFSRGNWMRTGKDRVRVEATRVAVSVGGVRVELGDLLLGDGDGLVAIPVARAEEVLAAAEEIERAEDGIRRAVEAGASLREARRAHGYHDLQYLTGRTS</sequence>
<dbReference type="InterPro" id="IPR036704">
    <property type="entry name" value="RraA/RraA-like_sf"/>
</dbReference>
<comment type="catalytic activity">
    <reaction evidence="1">
        <text>4-hydroxy-4-methyl-2-oxoglutarate = 2 pyruvate</text>
        <dbReference type="Rhea" id="RHEA:22748"/>
        <dbReference type="ChEBI" id="CHEBI:15361"/>
        <dbReference type="ChEBI" id="CHEBI:58276"/>
        <dbReference type="EC" id="4.1.3.17"/>
    </reaction>
</comment>
<evidence type="ECO:0000256" key="5">
    <source>
        <dbReference type="ARBA" id="ARBA00012213"/>
    </source>
</evidence>
<dbReference type="Gene3D" id="3.50.30.40">
    <property type="entry name" value="Ribonuclease E inhibitor RraA/RraA-like"/>
    <property type="match status" value="1"/>
</dbReference>
<comment type="subunit">
    <text evidence="4">Homotrimer.</text>
</comment>
<dbReference type="CDD" id="cd16841">
    <property type="entry name" value="RraA_family"/>
    <property type="match status" value="1"/>
</dbReference>
<comment type="similarity">
    <text evidence="3">Belongs to the class II aldolase/RraA-like family.</text>
</comment>
<keyword evidence="14" id="KW-1185">Reference proteome</keyword>
<comment type="function">
    <text evidence="8">Catalyzes the aldol cleavage of 4-hydroxy-4-methyl-2-oxoglutarate (HMG) into 2 molecules of pyruvate. Also contains a secondary oxaloacetate (OAA) decarboxylase activity due to the common pyruvate enolate transition state formed following C-C bond cleavage in the retro-aldol and decarboxylation reactions.</text>
</comment>
<evidence type="ECO:0000256" key="1">
    <source>
        <dbReference type="ARBA" id="ARBA00001342"/>
    </source>
</evidence>
<comment type="catalytic activity">
    <reaction evidence="12">
        <text>oxaloacetate + H(+) = pyruvate + CO2</text>
        <dbReference type="Rhea" id="RHEA:15641"/>
        <dbReference type="ChEBI" id="CHEBI:15361"/>
        <dbReference type="ChEBI" id="CHEBI:15378"/>
        <dbReference type="ChEBI" id="CHEBI:16452"/>
        <dbReference type="ChEBI" id="CHEBI:16526"/>
        <dbReference type="EC" id="4.1.1.112"/>
    </reaction>
</comment>
<protein>
    <recommendedName>
        <fullName evidence="7">Putative 4-hydroxy-4-methyl-2-oxoglutarate aldolase</fullName>
        <ecNumber evidence="6">4.1.1.112</ecNumber>
        <ecNumber evidence="5">4.1.3.17</ecNumber>
    </recommendedName>
    <alternativeName>
        <fullName evidence="11">Oxaloacetate decarboxylase</fullName>
    </alternativeName>
    <alternativeName>
        <fullName evidence="9">Regulator of ribonuclease activity homolog</fullName>
    </alternativeName>
    <alternativeName>
        <fullName evidence="10">RraA-like protein</fullName>
    </alternativeName>
</protein>
<dbReference type="EMBL" id="CP109441">
    <property type="protein sequence ID" value="WUV44020.1"/>
    <property type="molecule type" value="Genomic_DNA"/>
</dbReference>
<dbReference type="Proteomes" id="UP001432062">
    <property type="component" value="Chromosome"/>
</dbReference>
<evidence type="ECO:0000256" key="3">
    <source>
        <dbReference type="ARBA" id="ARBA00008621"/>
    </source>
</evidence>
<evidence type="ECO:0000256" key="11">
    <source>
        <dbReference type="ARBA" id="ARBA00032305"/>
    </source>
</evidence>
<organism evidence="13 14">
    <name type="scientific">Nocardia vinacea</name>
    <dbReference type="NCBI Taxonomy" id="96468"/>
    <lineage>
        <taxon>Bacteria</taxon>
        <taxon>Bacillati</taxon>
        <taxon>Actinomycetota</taxon>
        <taxon>Actinomycetes</taxon>
        <taxon>Mycobacteriales</taxon>
        <taxon>Nocardiaceae</taxon>
        <taxon>Nocardia</taxon>
    </lineage>
</organism>
<proteinExistence type="inferred from homology"/>